<evidence type="ECO:0000313" key="4">
    <source>
        <dbReference type="Proteomes" id="UP000824037"/>
    </source>
</evidence>
<protein>
    <submittedName>
        <fullName evidence="3">PAS domain-containing protein</fullName>
    </submittedName>
</protein>
<gene>
    <name evidence="3" type="ORF">H9815_17300</name>
</gene>
<dbReference type="Pfam" id="PF13309">
    <property type="entry name" value="HTH_22"/>
    <property type="match status" value="1"/>
</dbReference>
<feature type="domain" description="YheO-like" evidence="1">
    <location>
        <begin position="26"/>
        <end position="137"/>
    </location>
</feature>
<evidence type="ECO:0000313" key="3">
    <source>
        <dbReference type="EMBL" id="HIZ37536.1"/>
    </source>
</evidence>
<dbReference type="Proteomes" id="UP000824037">
    <property type="component" value="Unassembled WGS sequence"/>
</dbReference>
<dbReference type="EMBL" id="DXBY01000300">
    <property type="protein sequence ID" value="HIZ37536.1"/>
    <property type="molecule type" value="Genomic_DNA"/>
</dbReference>
<comment type="caution">
    <text evidence="3">The sequence shown here is derived from an EMBL/GenBank/DDBJ whole genome shotgun (WGS) entry which is preliminary data.</text>
</comment>
<dbReference type="InterPro" id="IPR039445">
    <property type="entry name" value="DauR-like_HTH"/>
</dbReference>
<proteinExistence type="predicted"/>
<accession>A0A9D2J5L6</accession>
<reference evidence="3" key="2">
    <citation type="submission" date="2021-04" db="EMBL/GenBank/DDBJ databases">
        <authorList>
            <person name="Gilroy R."/>
        </authorList>
    </citation>
    <scope>NUCLEOTIDE SEQUENCE</scope>
    <source>
        <strain evidence="3">ChiGjej4B4-7305</strain>
    </source>
</reference>
<evidence type="ECO:0000259" key="2">
    <source>
        <dbReference type="Pfam" id="PF13309"/>
    </source>
</evidence>
<dbReference type="Pfam" id="PF08348">
    <property type="entry name" value="PAS_6"/>
    <property type="match status" value="1"/>
</dbReference>
<reference evidence="3" key="1">
    <citation type="journal article" date="2021" name="PeerJ">
        <title>Extensive microbial diversity within the chicken gut microbiome revealed by metagenomics and culture.</title>
        <authorList>
            <person name="Gilroy R."/>
            <person name="Ravi A."/>
            <person name="Getino M."/>
            <person name="Pursley I."/>
            <person name="Horton D.L."/>
            <person name="Alikhan N.F."/>
            <person name="Baker D."/>
            <person name="Gharbi K."/>
            <person name="Hall N."/>
            <person name="Watson M."/>
            <person name="Adriaenssens E.M."/>
            <person name="Foster-Nyarko E."/>
            <person name="Jarju S."/>
            <person name="Secka A."/>
            <person name="Antonio M."/>
            <person name="Oren A."/>
            <person name="Chaudhuri R.R."/>
            <person name="La Ragione R."/>
            <person name="Hildebrand F."/>
            <person name="Pallen M.J."/>
        </authorList>
    </citation>
    <scope>NUCLEOTIDE SEQUENCE</scope>
    <source>
        <strain evidence="3">ChiGjej4B4-7305</strain>
    </source>
</reference>
<dbReference type="PANTHER" id="PTHR35568:SF1">
    <property type="entry name" value="TRANSCRIPTIONAL REGULATOR DAUR"/>
    <property type="match status" value="1"/>
</dbReference>
<dbReference type="InterPro" id="IPR039446">
    <property type="entry name" value="DauR-like"/>
</dbReference>
<name>A0A9D2J5L6_9MICO</name>
<evidence type="ECO:0000259" key="1">
    <source>
        <dbReference type="Pfam" id="PF08348"/>
    </source>
</evidence>
<feature type="domain" description="Transcriptional regulator DauR-like HTH" evidence="2">
    <location>
        <begin position="163"/>
        <end position="223"/>
    </location>
</feature>
<organism evidence="3 4">
    <name type="scientific">Candidatus Ruania gallistercoris</name>
    <dbReference type="NCBI Taxonomy" id="2838746"/>
    <lineage>
        <taxon>Bacteria</taxon>
        <taxon>Bacillati</taxon>
        <taxon>Actinomycetota</taxon>
        <taxon>Actinomycetes</taxon>
        <taxon>Micrococcales</taxon>
        <taxon>Ruaniaceae</taxon>
        <taxon>Ruania</taxon>
    </lineage>
</organism>
<dbReference type="AlphaFoldDB" id="A0A9D2J5L6"/>
<dbReference type="InterPro" id="IPR013559">
    <property type="entry name" value="YheO"/>
</dbReference>
<sequence>MPAHREQAPITTGRQTFESVAELYTMLEPVMRAITAAVGPHCEVVLHDLSDRSMERTIYAIENGDVSGRTVGGPSTNLGLGVLQHEDIDHNAFGYHGRTSDGRDLHCSSVYYRNGAGSVIAALCINIDLSAVQNAQAILSSLLPSDGDEGPQEIVGPDIQMVLEQMIDTAVKAIGKPVNLMTKADRIEVLRVLEDRGAFHIKRAVDRVSTRLGISKVTAYSDLDSVRSGR</sequence>
<dbReference type="PANTHER" id="PTHR35568">
    <property type="entry name" value="TRANSCRIPTIONAL REGULATOR DAUR"/>
    <property type="match status" value="1"/>
</dbReference>